<gene>
    <name evidence="1" type="ORF">BK663_06610</name>
</gene>
<dbReference type="AlphaFoldDB" id="A0A423IUN1"/>
<comment type="caution">
    <text evidence="1">The sequence shown here is derived from an EMBL/GenBank/DDBJ whole genome shotgun (WGS) entry which is preliminary data.</text>
</comment>
<sequence>MSLLNDTNPHVTVTFSLPPDFVAADDGERETVISVQTANSTPPIKVLDWHHPSIADGQWNFSFPHLYSNIGVKYQINIQMFHDRRALLLEQDYFVIVNRTPHRQTLHLSPIGLLYIEAQEPAAFATEQAVTISLHESEQPEVQLVCVSHNEQTATSFYLKYDPDSVLPGKRYALTGIENRYHQRINVSPSQVELAPASHLSRSSRLQTFNQWLTRSLRLFTDAPGKIR</sequence>
<evidence type="ECO:0000313" key="1">
    <source>
        <dbReference type="EMBL" id="RON29117.1"/>
    </source>
</evidence>
<dbReference type="EMBL" id="MOBN01000014">
    <property type="protein sequence ID" value="RON29117.1"/>
    <property type="molecule type" value="Genomic_DNA"/>
</dbReference>
<proteinExistence type="predicted"/>
<name>A0A423IUN1_9PSED</name>
<dbReference type="Proteomes" id="UP000284168">
    <property type="component" value="Unassembled WGS sequence"/>
</dbReference>
<evidence type="ECO:0000313" key="2">
    <source>
        <dbReference type="Proteomes" id="UP000284168"/>
    </source>
</evidence>
<protein>
    <submittedName>
        <fullName evidence="1">Uncharacterized protein</fullName>
    </submittedName>
</protein>
<organism evidence="1 2">
    <name type="scientific">Pseudomonas lini</name>
    <dbReference type="NCBI Taxonomy" id="163011"/>
    <lineage>
        <taxon>Bacteria</taxon>
        <taxon>Pseudomonadati</taxon>
        <taxon>Pseudomonadota</taxon>
        <taxon>Gammaproteobacteria</taxon>
        <taxon>Pseudomonadales</taxon>
        <taxon>Pseudomonadaceae</taxon>
        <taxon>Pseudomonas</taxon>
    </lineage>
</organism>
<dbReference type="RefSeq" id="WP_123719862.1">
    <property type="nucleotide sequence ID" value="NZ_MOBN01000014.1"/>
</dbReference>
<accession>A0A423IUN1</accession>
<reference evidence="1 2" key="1">
    <citation type="submission" date="2016-10" db="EMBL/GenBank/DDBJ databases">
        <title>Comparative genome analysis of multiple Pseudomonas spp. focuses on biocontrol and plant growth promoting traits.</title>
        <authorList>
            <person name="Tao X.-Y."/>
            <person name="Taylor C.G."/>
        </authorList>
    </citation>
    <scope>NUCLEOTIDE SEQUENCE [LARGE SCALE GENOMIC DNA]</scope>
    <source>
        <strain evidence="1 2">48C10</strain>
    </source>
</reference>